<dbReference type="RefSeq" id="WP_108404172.1">
    <property type="nucleotide sequence ID" value="NZ_CP026948.1"/>
</dbReference>
<dbReference type="Proteomes" id="UP000244754">
    <property type="component" value="Chromosome"/>
</dbReference>
<gene>
    <name evidence="1" type="ORF">C3E79_06470</name>
</gene>
<accession>A0A2S0WEF4</accession>
<keyword evidence="2" id="KW-1185">Reference proteome</keyword>
<protein>
    <submittedName>
        <fullName evidence="1">Uncharacterized protein</fullName>
    </submittedName>
</protein>
<evidence type="ECO:0000313" key="2">
    <source>
        <dbReference type="Proteomes" id="UP000244754"/>
    </source>
</evidence>
<evidence type="ECO:0000313" key="1">
    <source>
        <dbReference type="EMBL" id="AWB84163.1"/>
    </source>
</evidence>
<dbReference type="KEGG" id="clia:C3E79_06470"/>
<sequence>MTIQIERNNAPQAAYREHLAEVLPAEVWDIPAAPRCPRRPSGVRTRGVPHRNYGREKRFEQASGVSATPAFETRHENRAGILMGVILGLALIVGSAAGGAFGTDASTQGGGGVAEVSIASVR</sequence>
<reference evidence="2" key="1">
    <citation type="submission" date="2018-01" db="EMBL/GenBank/DDBJ databases">
        <authorList>
            <person name="Li J."/>
        </authorList>
    </citation>
    <scope>NUCLEOTIDE SEQUENCE [LARGE SCALE GENOMIC DNA]</scope>
    <source>
        <strain evidence="2">2184</strain>
    </source>
</reference>
<organism evidence="1 2">
    <name type="scientific">Corynebacterium liangguodongii</name>
    <dbReference type="NCBI Taxonomy" id="2079535"/>
    <lineage>
        <taxon>Bacteria</taxon>
        <taxon>Bacillati</taxon>
        <taxon>Actinomycetota</taxon>
        <taxon>Actinomycetes</taxon>
        <taxon>Mycobacteriales</taxon>
        <taxon>Corynebacteriaceae</taxon>
        <taxon>Corynebacterium</taxon>
    </lineage>
</organism>
<proteinExistence type="predicted"/>
<dbReference type="EMBL" id="CP026948">
    <property type="protein sequence ID" value="AWB84163.1"/>
    <property type="molecule type" value="Genomic_DNA"/>
</dbReference>
<name>A0A2S0WEF4_9CORY</name>
<dbReference type="AlphaFoldDB" id="A0A2S0WEF4"/>